<dbReference type="InterPro" id="IPR002110">
    <property type="entry name" value="Ankyrin_rpt"/>
</dbReference>
<dbReference type="InterPro" id="IPR036770">
    <property type="entry name" value="Ankyrin_rpt-contain_sf"/>
</dbReference>
<evidence type="ECO:0000313" key="4">
    <source>
        <dbReference type="Proteomes" id="UP000604046"/>
    </source>
</evidence>
<proteinExistence type="predicted"/>
<dbReference type="PANTHER" id="PTHR24133">
    <property type="entry name" value="ANKYRIN DOMAIN-CONTAINING"/>
    <property type="match status" value="1"/>
</dbReference>
<protein>
    <submittedName>
        <fullName evidence="3">Tnks2 protein</fullName>
    </submittedName>
</protein>
<comment type="caution">
    <text evidence="3">The sequence shown here is derived from an EMBL/GenBank/DDBJ whole genome shotgun (WGS) entry which is preliminary data.</text>
</comment>
<keyword evidence="2" id="KW-0472">Membrane</keyword>
<evidence type="ECO:0000256" key="2">
    <source>
        <dbReference type="SAM" id="Phobius"/>
    </source>
</evidence>
<evidence type="ECO:0000313" key="3">
    <source>
        <dbReference type="EMBL" id="CAE7534890.1"/>
    </source>
</evidence>
<keyword evidence="1" id="KW-0040">ANK repeat</keyword>
<keyword evidence="4" id="KW-1185">Reference proteome</keyword>
<accession>A0A812TNP1</accession>
<feature type="repeat" description="ANK" evidence="1">
    <location>
        <begin position="1209"/>
        <end position="1248"/>
    </location>
</feature>
<dbReference type="SMART" id="SM00248">
    <property type="entry name" value="ANK"/>
    <property type="match status" value="3"/>
</dbReference>
<dbReference type="OrthoDB" id="76949at2759"/>
<dbReference type="Proteomes" id="UP000604046">
    <property type="component" value="Unassembled WGS sequence"/>
</dbReference>
<evidence type="ECO:0000256" key="1">
    <source>
        <dbReference type="PROSITE-ProRule" id="PRU00023"/>
    </source>
</evidence>
<dbReference type="Pfam" id="PF12796">
    <property type="entry name" value="Ank_2"/>
    <property type="match status" value="1"/>
</dbReference>
<name>A0A812TNP1_9DINO</name>
<dbReference type="EMBL" id="CAJNDS010002585">
    <property type="protein sequence ID" value="CAE7534890.1"/>
    <property type="molecule type" value="Genomic_DNA"/>
</dbReference>
<sequence length="1505" mass="164340">MGGLWARFKFTCCKESGAPVATVSRGPDYHSVDRYEGSYCPEKVGATGRIDYRQQALKPDTAPAKLTFSEDSGKWCIDGECSAEGDDFEPIGLRIGKLEATAVTDFDGKFEAKGVSPASSGSPLGASAPQACSFEISGDEAASTATTQGHIILAGTASVRSPSIPDPNHSAPKKPKLEKFEPLGKRAEMPKYSDKCVGYGDLWKKLQETKLDITGEEIPETDETLDCKTVETEEEAAAGFKESHPCDLAAARTGIRSKWAGGDGKPIPTGMGYATRPASGGRGDVSPLVCAFLALPGFGSPFWNLYIEGVSKDKGAIGLPRLREGRKWLEGGFSPGLICDKGTEVSQAALAFGKEVGVHDHVRKMRDDSMGKDCTPNQANFARIFCDVHCVRDAVVRGAVAEKSGGGFYQGLRDYQGRLWFAPSCVRVQAVTLHGFAQGGESLQEQKSQETASLPKEWVANTQKADAGWLGEKVDHQTEANQKQFDELKEMVGGDKKLLLLNVQQQTRKIQSELQGFATGASFSRAASMAANDAFEKFAEDGASSLEDANSSKHVVAAFDSLVALKDKLQSASDQREKVDYVAMSAVRMARQMLPACEEGERFRTMVYEYHALLVFPMQAALCQNIAPALPLIKLGAVGAFALKILCGLMAHALGLSVLLSCTGLLALRLDGPDGEAAARTPAPSELAALDPELAALLTQALAMEASRPSRPSRIAVRKKLEADLEAKKRRQMEDTLKVLKRSAKKVSWGETVTAAELQAQIEADLGTWLSAEPPKEAAKPIGPIEPLLEPIEYAIEPLEFWEPLQLQGLQGPHASNWLKRLPGSVSERSRESCQAQLGRLRRGLEERCKGIKIYKKMHSYQHQYGNENKTCEESVNDVLLSGREYVWAAQSPKISLFLPERTKRVIGSWGFMRQWILKLATGEAEGLLWAGFWEADTTGRASMSRLSDFAKLTDHQILHPSTQLGQVIADSGELSECKDSRTAPVVDNLWAVASMSFVLGMQTSGQSSVVALVNKRMDGARPLKDSVLARYEIPTIGMAIWGWGWSPQIILLDLQGTCNETSPFLRGRLSSSLEFAWEGRQTGYGYTLHDFATSAVPTWRCINCGTNSGCELDQHLADEVIRPLLQVKRWQDETGKKLVDAARRLDVAEVTRLLAPLASEGVRAPDVDFHANYVGAPTALYWAVLHGHEELVRLLLDKGADPNLKDDHGRTPLFYASGKLCVIVRKGQVEVVRLLLAHGADPNIQDAAQKTPLSRAAKNVTELLLANGAKPAKPYKKADFAELRLRHHRAAERAERAQCPRVLAWYCRVSLGFTPSTTAIAIVVFDVVAAGVVVTGVWWKIRNVLDDYMEDAGSEIDGYEAGSHALSQYEQCSMDFTSLLSIYKQTMATTDRAHRSLKKTWRHASNLLGELASHLEDGEAFVTFLQQEGCQSPLAFQTLEQARDATSGMRMLYHRFAVSGLPAPSVELMGNTAPFMHFKVCLGSREYECGLHRSNSGFCKLSFV</sequence>
<dbReference type="InterPro" id="IPR052391">
    <property type="entry name" value="E3_Ligase-Neurotoxin"/>
</dbReference>
<dbReference type="PANTHER" id="PTHR24133:SF40">
    <property type="entry name" value="ANKYRIN REPEAT DOMAIN 44"/>
    <property type="match status" value="1"/>
</dbReference>
<dbReference type="PROSITE" id="PS50088">
    <property type="entry name" value="ANK_REPEAT"/>
    <property type="match status" value="2"/>
</dbReference>
<gene>
    <name evidence="3" type="primary">Tnks2</name>
    <name evidence="3" type="ORF">SNAT2548_LOCUS29977</name>
</gene>
<reference evidence="3" key="1">
    <citation type="submission" date="2021-02" db="EMBL/GenBank/DDBJ databases">
        <authorList>
            <person name="Dougan E. K."/>
            <person name="Rhodes N."/>
            <person name="Thang M."/>
            <person name="Chan C."/>
        </authorList>
    </citation>
    <scope>NUCLEOTIDE SEQUENCE</scope>
</reference>
<keyword evidence="2" id="KW-1133">Transmembrane helix</keyword>
<dbReference type="Gene3D" id="1.25.40.20">
    <property type="entry name" value="Ankyrin repeat-containing domain"/>
    <property type="match status" value="1"/>
</dbReference>
<keyword evidence="2" id="KW-0812">Transmembrane</keyword>
<organism evidence="3 4">
    <name type="scientific">Symbiodinium natans</name>
    <dbReference type="NCBI Taxonomy" id="878477"/>
    <lineage>
        <taxon>Eukaryota</taxon>
        <taxon>Sar</taxon>
        <taxon>Alveolata</taxon>
        <taxon>Dinophyceae</taxon>
        <taxon>Suessiales</taxon>
        <taxon>Symbiodiniaceae</taxon>
        <taxon>Symbiodinium</taxon>
    </lineage>
</organism>
<feature type="repeat" description="ANK" evidence="1">
    <location>
        <begin position="1176"/>
        <end position="1208"/>
    </location>
</feature>
<feature type="transmembrane region" description="Helical" evidence="2">
    <location>
        <begin position="1320"/>
        <end position="1340"/>
    </location>
</feature>
<dbReference type="SUPFAM" id="SSF48403">
    <property type="entry name" value="Ankyrin repeat"/>
    <property type="match status" value="1"/>
</dbReference>
<dbReference type="PROSITE" id="PS50297">
    <property type="entry name" value="ANK_REP_REGION"/>
    <property type="match status" value="1"/>
</dbReference>